<organism evidence="9 10">
    <name type="scientific">Clostridium paraputrificum</name>
    <dbReference type="NCBI Taxonomy" id="29363"/>
    <lineage>
        <taxon>Bacteria</taxon>
        <taxon>Bacillati</taxon>
        <taxon>Bacillota</taxon>
        <taxon>Clostridia</taxon>
        <taxon>Eubacteriales</taxon>
        <taxon>Clostridiaceae</taxon>
        <taxon>Clostridium</taxon>
    </lineage>
</organism>
<evidence type="ECO:0000313" key="10">
    <source>
        <dbReference type="Proteomes" id="UP000092714"/>
    </source>
</evidence>
<dbReference type="InterPro" id="IPR008622">
    <property type="entry name" value="FliT"/>
</dbReference>
<evidence type="ECO:0000256" key="1">
    <source>
        <dbReference type="ARBA" id="ARBA00004514"/>
    </source>
</evidence>
<evidence type="ECO:0000256" key="6">
    <source>
        <dbReference type="ARBA" id="ARBA00093785"/>
    </source>
</evidence>
<evidence type="ECO:0000256" key="4">
    <source>
        <dbReference type="ARBA" id="ARBA00023186"/>
    </source>
</evidence>
<keyword evidence="10" id="KW-1185">Reference proteome</keyword>
<evidence type="ECO:0000256" key="8">
    <source>
        <dbReference type="SAM" id="Coils"/>
    </source>
</evidence>
<reference evidence="9 10" key="1">
    <citation type="submission" date="2016-06" db="EMBL/GenBank/DDBJ databases">
        <authorList>
            <person name="Kjaerup R.B."/>
            <person name="Dalgaard T.S."/>
            <person name="Juul-Madsen H.R."/>
        </authorList>
    </citation>
    <scope>NUCLEOTIDE SEQUENCE [LARGE SCALE GENOMIC DNA]</scope>
    <source>
        <strain evidence="9 10">373-A1</strain>
    </source>
</reference>
<evidence type="ECO:0000256" key="7">
    <source>
        <dbReference type="ARBA" id="ARBA00093797"/>
    </source>
</evidence>
<keyword evidence="2" id="KW-0963">Cytoplasm</keyword>
<protein>
    <recommendedName>
        <fullName evidence="7">Flagellar protein FliT</fullName>
    </recommendedName>
</protein>
<evidence type="ECO:0000256" key="5">
    <source>
        <dbReference type="ARBA" id="ARBA00093765"/>
    </source>
</evidence>
<accession>A0A1B8RTQ2</accession>
<feature type="coiled-coil region" evidence="8">
    <location>
        <begin position="61"/>
        <end position="91"/>
    </location>
</feature>
<dbReference type="AlphaFoldDB" id="A0A1B8RTQ2"/>
<dbReference type="Pfam" id="PF05400">
    <property type="entry name" value="FliT"/>
    <property type="match status" value="1"/>
</dbReference>
<comment type="subcellular location">
    <subcellularLocation>
        <location evidence="1">Cytoplasm</location>
        <location evidence="1">Cytosol</location>
    </subcellularLocation>
</comment>
<keyword evidence="3" id="KW-1005">Bacterial flagellum biogenesis</keyword>
<dbReference type="RefSeq" id="WP_065254198.1">
    <property type="nucleotide sequence ID" value="NZ_JAQLHL010000004.1"/>
</dbReference>
<dbReference type="Proteomes" id="UP000092714">
    <property type="component" value="Unassembled WGS sequence"/>
</dbReference>
<sequence>MSIRVILEEYKNVTEMLIQAVKIGDIDEEFIKDREKLLNEIKACDFDKSELKKICDELEILNLEKEAYKILNNERQKVKEEIITLKKQKQANKSYGNAVGKMNFFNTKV</sequence>
<keyword evidence="4" id="KW-0143">Chaperone</keyword>
<comment type="caution">
    <text evidence="9">The sequence shown here is derived from an EMBL/GenBank/DDBJ whole genome shotgun (WGS) entry which is preliminary data.</text>
</comment>
<comment type="similarity">
    <text evidence="6">Belongs to the bacillales FliT family.</text>
</comment>
<evidence type="ECO:0000256" key="2">
    <source>
        <dbReference type="ARBA" id="ARBA00022490"/>
    </source>
</evidence>
<gene>
    <name evidence="9" type="ORF">CP373A1_00985</name>
</gene>
<dbReference type="EMBL" id="MAPZ01000009">
    <property type="protein sequence ID" value="OBY12198.1"/>
    <property type="molecule type" value="Genomic_DNA"/>
</dbReference>
<comment type="function">
    <text evidence="5">May act as an export chaperone for the filament capping protein FliD.</text>
</comment>
<keyword evidence="8" id="KW-0175">Coiled coil</keyword>
<name>A0A1B8RTQ2_9CLOT</name>
<proteinExistence type="inferred from homology"/>
<evidence type="ECO:0000256" key="3">
    <source>
        <dbReference type="ARBA" id="ARBA00022795"/>
    </source>
</evidence>
<evidence type="ECO:0000313" key="9">
    <source>
        <dbReference type="EMBL" id="OBY12198.1"/>
    </source>
</evidence>